<evidence type="ECO:0000313" key="2">
    <source>
        <dbReference type="EMBL" id="NAW49861.1"/>
    </source>
</evidence>
<name>A0A845PS42_9FLAO</name>
<organism evidence="2 3">
    <name type="scientific">Elizabethkingia argenteiflava</name>
    <dbReference type="NCBI Taxonomy" id="2681556"/>
    <lineage>
        <taxon>Bacteria</taxon>
        <taxon>Pseudomonadati</taxon>
        <taxon>Bacteroidota</taxon>
        <taxon>Flavobacteriia</taxon>
        <taxon>Flavobacteriales</taxon>
        <taxon>Weeksellaceae</taxon>
        <taxon>Elizabethkingia</taxon>
    </lineage>
</organism>
<feature type="non-terminal residue" evidence="2">
    <location>
        <position position="1"/>
    </location>
</feature>
<gene>
    <name evidence="2" type="ORF">GNY06_00025</name>
</gene>
<keyword evidence="3" id="KW-1185">Reference proteome</keyword>
<dbReference type="AlphaFoldDB" id="A0A845PS42"/>
<accession>A0A845PS42</accession>
<reference evidence="2 3" key="1">
    <citation type="submission" date="2019-11" db="EMBL/GenBank/DDBJ databases">
        <title>Characterization of Elizabethkingia argenteiflava sp. nov., isolated from inner surface of Soybean Pods.</title>
        <authorList>
            <person name="Mo S."/>
        </authorList>
    </citation>
    <scope>NUCLEOTIDE SEQUENCE [LARGE SCALE GENOMIC DNA]</scope>
    <source>
        <strain evidence="2 3">YB22</strain>
    </source>
</reference>
<sequence length="88" mass="10240">NKWSKDGSFRKAWIGLSLLNKRKLNMSSVQLDGSHTPSRMGGEKLGYQGRKRQKPPTAFFCEKTRDKCWHWEVQKVAIITIYTKEKVV</sequence>
<dbReference type="Proteomes" id="UP000553459">
    <property type="component" value="Unassembled WGS sequence"/>
</dbReference>
<evidence type="ECO:0000256" key="1">
    <source>
        <dbReference type="SAM" id="MobiDB-lite"/>
    </source>
</evidence>
<evidence type="ECO:0000313" key="3">
    <source>
        <dbReference type="Proteomes" id="UP000553459"/>
    </source>
</evidence>
<feature type="region of interest" description="Disordered" evidence="1">
    <location>
        <begin position="30"/>
        <end position="51"/>
    </location>
</feature>
<comment type="caution">
    <text evidence="2">The sequence shown here is derived from an EMBL/GenBank/DDBJ whole genome shotgun (WGS) entry which is preliminary data.</text>
</comment>
<dbReference type="EMBL" id="JAAABJ010000005">
    <property type="protein sequence ID" value="NAW49861.1"/>
    <property type="molecule type" value="Genomic_DNA"/>
</dbReference>
<proteinExistence type="predicted"/>
<protein>
    <submittedName>
        <fullName evidence="2">Uncharacterized protein</fullName>
    </submittedName>
</protein>